<proteinExistence type="predicted"/>
<dbReference type="OrthoDB" id="37188at2157"/>
<name>H2C2Q7_9CREN</name>
<protein>
    <submittedName>
        <fullName evidence="1">Uncharacterized protein</fullName>
    </submittedName>
</protein>
<dbReference type="Gene3D" id="3.40.50.1000">
    <property type="entry name" value="HAD superfamily/HAD-like"/>
    <property type="match status" value="1"/>
</dbReference>
<reference evidence="1 2" key="1">
    <citation type="submission" date="2012-01" db="EMBL/GenBank/DDBJ databases">
        <title>Improved High-Quality Draft sequence of Metallosphaera yellowstonensis MK1.</title>
        <authorList>
            <consortium name="US DOE Joint Genome Institute"/>
            <person name="Lucas S."/>
            <person name="Han J."/>
            <person name="Cheng J.-F."/>
            <person name="Goodwin L."/>
            <person name="Pitluck S."/>
            <person name="Peters L."/>
            <person name="Teshima H."/>
            <person name="Detter J.C."/>
            <person name="Han C."/>
            <person name="Tapia R."/>
            <person name="Land M."/>
            <person name="Hauser L."/>
            <person name="Kyrpides N."/>
            <person name="Kozubal M."/>
            <person name="Macur R.E."/>
            <person name="Jay Z."/>
            <person name="Inskeep W."/>
            <person name="Woyke T."/>
        </authorList>
    </citation>
    <scope>NUCLEOTIDE SEQUENCE [LARGE SCALE GENOMIC DNA]</scope>
    <source>
        <strain evidence="1 2">MK1</strain>
    </source>
</reference>
<keyword evidence="2" id="KW-1185">Reference proteome</keyword>
<sequence length="197" mass="22222">MIPYLVDLEVVFNFGEIKEMEELRSLTLSLNNSRQFKPLKALADMISPELYARLLKVKPFEDSLFLEELSYRTRVYVITNLPKVDAKSLLLRSNLDVFVQDVISAEEVGKFLPAREILEFGVRRANSVVGATTFLTASLPYALPSRELGMRVVLLRRNYRVPESLGIIQVPSLGRLAEITAQQRVDGTMGDSALRCT</sequence>
<dbReference type="EMBL" id="JH597761">
    <property type="protein sequence ID" value="EHP70528.1"/>
    <property type="molecule type" value="Genomic_DNA"/>
</dbReference>
<dbReference type="STRING" id="671065.MetMK1DRAFT_00010310"/>
<gene>
    <name evidence="1" type="ORF">MetMK1DRAFT_00010310</name>
</gene>
<dbReference type="RefSeq" id="WP_009071281.1">
    <property type="nucleotide sequence ID" value="NZ_JH597761.1"/>
</dbReference>
<evidence type="ECO:0000313" key="2">
    <source>
        <dbReference type="Proteomes" id="UP000003980"/>
    </source>
</evidence>
<evidence type="ECO:0000313" key="1">
    <source>
        <dbReference type="EMBL" id="EHP70528.1"/>
    </source>
</evidence>
<accession>H2C2Q7</accession>
<organism evidence="1 2">
    <name type="scientific">Metallosphaera yellowstonensis MK1</name>
    <dbReference type="NCBI Taxonomy" id="671065"/>
    <lineage>
        <taxon>Archaea</taxon>
        <taxon>Thermoproteota</taxon>
        <taxon>Thermoprotei</taxon>
        <taxon>Sulfolobales</taxon>
        <taxon>Sulfolobaceae</taxon>
        <taxon>Metallosphaera</taxon>
    </lineage>
</organism>
<dbReference type="Proteomes" id="UP000003980">
    <property type="component" value="Unassembled WGS sequence"/>
</dbReference>
<dbReference type="InterPro" id="IPR036412">
    <property type="entry name" value="HAD-like_sf"/>
</dbReference>
<dbReference type="eggNOG" id="arCOG06026">
    <property type="taxonomic scope" value="Archaea"/>
</dbReference>
<dbReference type="InterPro" id="IPR023214">
    <property type="entry name" value="HAD_sf"/>
</dbReference>
<dbReference type="SUPFAM" id="SSF56784">
    <property type="entry name" value="HAD-like"/>
    <property type="match status" value="1"/>
</dbReference>
<dbReference type="HOGENOM" id="CLU_1425144_0_0_2"/>
<dbReference type="AlphaFoldDB" id="H2C2Q7"/>